<dbReference type="PANTHER" id="PTHR24123">
    <property type="entry name" value="ANKYRIN REPEAT-CONTAINING"/>
    <property type="match status" value="1"/>
</dbReference>
<dbReference type="Proteomes" id="UP000326565">
    <property type="component" value="Unassembled WGS sequence"/>
</dbReference>
<dbReference type="InterPro" id="IPR002110">
    <property type="entry name" value="Ankyrin_rpt"/>
</dbReference>
<evidence type="ECO:0000259" key="5">
    <source>
        <dbReference type="PROSITE" id="PS50011"/>
    </source>
</evidence>
<feature type="repeat" description="ANK" evidence="3">
    <location>
        <begin position="970"/>
        <end position="1004"/>
    </location>
</feature>
<feature type="repeat" description="ANK" evidence="3">
    <location>
        <begin position="594"/>
        <end position="616"/>
    </location>
</feature>
<dbReference type="InterPro" id="IPR036770">
    <property type="entry name" value="Ankyrin_rpt-contain_sf"/>
</dbReference>
<gene>
    <name evidence="6" type="ORF">BDV29DRAFT_201543</name>
</gene>
<dbReference type="Pfam" id="PF00069">
    <property type="entry name" value="Pkinase"/>
    <property type="match status" value="1"/>
</dbReference>
<dbReference type="PRINTS" id="PR01415">
    <property type="entry name" value="ANKYRIN"/>
</dbReference>
<dbReference type="PROSITE" id="PS50297">
    <property type="entry name" value="ANK_REP_REGION"/>
    <property type="match status" value="3"/>
</dbReference>
<dbReference type="GO" id="GO:0004672">
    <property type="term" value="F:protein kinase activity"/>
    <property type="evidence" value="ECO:0007669"/>
    <property type="project" value="InterPro"/>
</dbReference>
<evidence type="ECO:0000313" key="7">
    <source>
        <dbReference type="Proteomes" id="UP000326565"/>
    </source>
</evidence>
<name>A0A5N5XDB4_9EURO</name>
<keyword evidence="2 3" id="KW-0040">ANK repeat</keyword>
<dbReference type="GO" id="GO:0005524">
    <property type="term" value="F:ATP binding"/>
    <property type="evidence" value="ECO:0007669"/>
    <property type="project" value="InterPro"/>
</dbReference>
<keyword evidence="1" id="KW-0677">Repeat</keyword>
<protein>
    <submittedName>
        <fullName evidence="6">Ankyrin repeat protein</fullName>
    </submittedName>
</protein>
<evidence type="ECO:0000256" key="2">
    <source>
        <dbReference type="ARBA" id="ARBA00023043"/>
    </source>
</evidence>
<dbReference type="Pfam" id="PF12796">
    <property type="entry name" value="Ank_2"/>
    <property type="match status" value="1"/>
</dbReference>
<dbReference type="SUPFAM" id="SSF48403">
    <property type="entry name" value="Ankyrin repeat"/>
    <property type="match status" value="2"/>
</dbReference>
<keyword evidence="7" id="KW-1185">Reference proteome</keyword>
<dbReference type="PANTHER" id="PTHR24123:SF33">
    <property type="entry name" value="PROTEIN HOS4"/>
    <property type="match status" value="1"/>
</dbReference>
<dbReference type="InterPro" id="IPR000719">
    <property type="entry name" value="Prot_kinase_dom"/>
</dbReference>
<dbReference type="EMBL" id="ML732155">
    <property type="protein sequence ID" value="KAB8078768.1"/>
    <property type="molecule type" value="Genomic_DNA"/>
</dbReference>
<organism evidence="6 7">
    <name type="scientific">Aspergillus leporis</name>
    <dbReference type="NCBI Taxonomy" id="41062"/>
    <lineage>
        <taxon>Eukaryota</taxon>
        <taxon>Fungi</taxon>
        <taxon>Dikarya</taxon>
        <taxon>Ascomycota</taxon>
        <taxon>Pezizomycotina</taxon>
        <taxon>Eurotiomycetes</taxon>
        <taxon>Eurotiomycetidae</taxon>
        <taxon>Eurotiales</taxon>
        <taxon>Aspergillaceae</taxon>
        <taxon>Aspergillus</taxon>
        <taxon>Aspergillus subgen. Circumdati</taxon>
    </lineage>
</organism>
<dbReference type="InterPro" id="IPR051165">
    <property type="entry name" value="Multifunctional_ANK_Repeat"/>
</dbReference>
<evidence type="ECO:0000256" key="4">
    <source>
        <dbReference type="SAM" id="MobiDB-lite"/>
    </source>
</evidence>
<dbReference type="SMART" id="SM00220">
    <property type="entry name" value="S_TKc"/>
    <property type="match status" value="1"/>
</dbReference>
<proteinExistence type="predicted"/>
<evidence type="ECO:0000256" key="3">
    <source>
        <dbReference type="PROSITE-ProRule" id="PRU00023"/>
    </source>
</evidence>
<dbReference type="Gene3D" id="1.10.510.10">
    <property type="entry name" value="Transferase(Phosphotransferase) domain 1"/>
    <property type="match status" value="1"/>
</dbReference>
<dbReference type="Gene3D" id="1.25.40.20">
    <property type="entry name" value="Ankyrin repeat-containing domain"/>
    <property type="match status" value="4"/>
</dbReference>
<evidence type="ECO:0000313" key="6">
    <source>
        <dbReference type="EMBL" id="KAB8078768.1"/>
    </source>
</evidence>
<dbReference type="SUPFAM" id="SSF56112">
    <property type="entry name" value="Protein kinase-like (PK-like)"/>
    <property type="match status" value="1"/>
</dbReference>
<feature type="region of interest" description="Disordered" evidence="4">
    <location>
        <begin position="1"/>
        <end position="21"/>
    </location>
</feature>
<reference evidence="6 7" key="1">
    <citation type="submission" date="2019-04" db="EMBL/GenBank/DDBJ databases">
        <title>Friends and foes A comparative genomics study of 23 Aspergillus species from section Flavi.</title>
        <authorList>
            <consortium name="DOE Joint Genome Institute"/>
            <person name="Kjaerbolling I."/>
            <person name="Vesth T."/>
            <person name="Frisvad J.C."/>
            <person name="Nybo J.L."/>
            <person name="Theobald S."/>
            <person name="Kildgaard S."/>
            <person name="Isbrandt T."/>
            <person name="Kuo A."/>
            <person name="Sato A."/>
            <person name="Lyhne E.K."/>
            <person name="Kogle M.E."/>
            <person name="Wiebenga A."/>
            <person name="Kun R.S."/>
            <person name="Lubbers R.J."/>
            <person name="Makela M.R."/>
            <person name="Barry K."/>
            <person name="Chovatia M."/>
            <person name="Clum A."/>
            <person name="Daum C."/>
            <person name="Haridas S."/>
            <person name="He G."/>
            <person name="LaButti K."/>
            <person name="Lipzen A."/>
            <person name="Mondo S."/>
            <person name="Riley R."/>
            <person name="Salamov A."/>
            <person name="Simmons B.A."/>
            <person name="Magnuson J.K."/>
            <person name="Henrissat B."/>
            <person name="Mortensen U.H."/>
            <person name="Larsen T.O."/>
            <person name="Devries R.P."/>
            <person name="Grigoriev I.V."/>
            <person name="Machida M."/>
            <person name="Baker S.E."/>
            <person name="Andersen M.R."/>
        </authorList>
    </citation>
    <scope>NUCLEOTIDE SEQUENCE [LARGE SCALE GENOMIC DNA]</scope>
    <source>
        <strain evidence="6 7">CBS 151.66</strain>
    </source>
</reference>
<dbReference type="PROSITE" id="PS50088">
    <property type="entry name" value="ANK_REPEAT"/>
    <property type="match status" value="5"/>
</dbReference>
<evidence type="ECO:0000256" key="1">
    <source>
        <dbReference type="ARBA" id="ARBA00022737"/>
    </source>
</evidence>
<dbReference type="PROSITE" id="PS50011">
    <property type="entry name" value="PROTEIN_KINASE_DOM"/>
    <property type="match status" value="1"/>
</dbReference>
<feature type="repeat" description="ANK" evidence="3">
    <location>
        <begin position="757"/>
        <end position="789"/>
    </location>
</feature>
<accession>A0A5N5XDB4</accession>
<dbReference type="SMART" id="SM00248">
    <property type="entry name" value="ANK"/>
    <property type="match status" value="7"/>
</dbReference>
<dbReference type="PROSITE" id="PS00108">
    <property type="entry name" value="PROTEIN_KINASE_ST"/>
    <property type="match status" value="1"/>
</dbReference>
<dbReference type="InterPro" id="IPR011009">
    <property type="entry name" value="Kinase-like_dom_sf"/>
</dbReference>
<dbReference type="Pfam" id="PF00023">
    <property type="entry name" value="Ank"/>
    <property type="match status" value="1"/>
</dbReference>
<dbReference type="OrthoDB" id="626167at2759"/>
<dbReference type="InterPro" id="IPR008271">
    <property type="entry name" value="Ser/Thr_kinase_AS"/>
</dbReference>
<feature type="repeat" description="ANK" evidence="3">
    <location>
        <begin position="721"/>
        <end position="753"/>
    </location>
</feature>
<sequence>MSDSDSYEVLPSLPDEGNYYHGGGGDLSPSLRDWASGSTDYEDFDIDSLNLSSVPSSDFLEEAITATRNGDAPVLSTVSQFAGILSQTGIHGPRLLKALNLGTRASKIGAGAQFTVFKEKSHEGYTGNEGLVIKRVNVPLSSKKDQRFAASPDYRLQLRTLGLELLALCNPMLRSHPNIVRLMAWGYDYPFADMPVPVLFMEAALMPLTDFLGIDNGIKQGLTCDIKYQLSLDIANGIEALHHLHIVHGDLKPDNVLVFKTQSEKVPFRAKLSDFGVCIDLEAPDARFTMGDYRGTPAWLAPEVANDDLDRFCPFYPDLMFRFDAYSFGLTLLSIFTKNGEPPVLDEDPENAAEEVFEMLYGRDDIPSVLRMELRKAIQKLSAEDPRERPLPSQSLLKTDTPAYASWLSLSQTKGKDAPHVGTIDPMYNKGPLFWYRLDPIVLAELEEQYVTVKEGNASDFPGAVLFGMAQTVTGAKPAYLDRLLLYLTDAAKAGFSPARAVYAQIMAAHDRKPEFDPQTLEEWTYQAVSEGYLFASPSALNDEKLENAKAKFRINGGFCADPFQGKPLVLQAARAREKALKWQKGHGSIVDHRGNTILHVAAALGSLDAVRGLLDDAQLSVDIENDNQETPLYKACQAGQIEVIEFLLDRGADASHATRQARITPLHWLFVLPEQSIHHIAARLIKAGADINVTIEPAVGENSGGFPERIQILHYPFELPHGTPLHWATFFRNTTAMDALLSLGANVNATYHGFDAATTPLALTAWFGDLEVAQYLVSKGADGTLKDSMGRNTLHGMTKYFPDRHGYLPHHWHAWVRQGNWSQHLEQIHGLTKLLVEAGADIDAKDNAYPSLTPVAAAADLGVWKGGVICALLEAGADLQEATLSMGDSVLHSWASIVGPRLDYPCSYMYTLRRVVDSMPDIDVRNRFESDTPLHSLATTYHPEDEFEEACEVLLSNTPAADLNAKTRRGATPLSIALETKDDPARRGTFLLKKGADMHVTNDQGKDIFFSIANNAVLHDQDTNDLIQRFLQHLDPNAKITKTYQQHFLPNPGSVHALFASADRGKPLTTSLLLTLGLKSRINDLNNIKSPPLTALDHALHSGELSRRAHMEKISTHKAGPAQRQAIQANLVFDDEQGPPSRAAEAYNGFPEVIRRLRGEGAKRACELDPVPDERLLDRVYIQQSRFWDWTSIYNFGFTPATQPDREHWDVLYELARYPAGWREKQVEELFERYTDGIWRPDVRFLEEEADRSFVEEVVFRIGRETEPSIILVFPIKRSITLKGYSVRRKQIPMCPAFCLTDYKVQGSTLTSAILDLKDDSTIRGQHCHRTFCSRYVQLSRLQSSKGLHLLQKLDMKDL</sequence>
<feature type="domain" description="Protein kinase" evidence="5">
    <location>
        <begin position="102"/>
        <end position="408"/>
    </location>
</feature>
<feature type="repeat" description="ANK" evidence="3">
    <location>
        <begin position="628"/>
        <end position="660"/>
    </location>
</feature>